<feature type="repeat" description="WD" evidence="3">
    <location>
        <begin position="266"/>
        <end position="308"/>
    </location>
</feature>
<keyword evidence="6" id="KW-1185">Reference proteome</keyword>
<proteinExistence type="predicted"/>
<evidence type="ECO:0000256" key="3">
    <source>
        <dbReference type="PROSITE-ProRule" id="PRU00221"/>
    </source>
</evidence>
<keyword evidence="1 3" id="KW-0853">WD repeat</keyword>
<dbReference type="Gene3D" id="2.130.10.10">
    <property type="entry name" value="YVTN repeat-like/Quinoprotein amine dehydrogenase"/>
    <property type="match status" value="1"/>
</dbReference>
<dbReference type="InterPro" id="IPR015943">
    <property type="entry name" value="WD40/YVTN_repeat-like_dom_sf"/>
</dbReference>
<keyword evidence="2" id="KW-0677">Repeat</keyword>
<evidence type="ECO:0000256" key="1">
    <source>
        <dbReference type="ARBA" id="ARBA00022574"/>
    </source>
</evidence>
<dbReference type="InterPro" id="IPR036322">
    <property type="entry name" value="WD40_repeat_dom_sf"/>
</dbReference>
<evidence type="ECO:0000256" key="4">
    <source>
        <dbReference type="SAM" id="Coils"/>
    </source>
</evidence>
<dbReference type="InterPro" id="IPR019775">
    <property type="entry name" value="WD40_repeat_CS"/>
</dbReference>
<dbReference type="AlphaFoldDB" id="A0A835PIQ2"/>
<evidence type="ECO:0000313" key="5">
    <source>
        <dbReference type="EMBL" id="KAG0452148.1"/>
    </source>
</evidence>
<dbReference type="InterPro" id="IPR044630">
    <property type="entry name" value="SPA1/2/3/4"/>
</dbReference>
<feature type="coiled-coil region" evidence="4">
    <location>
        <begin position="57"/>
        <end position="84"/>
    </location>
</feature>
<dbReference type="PANTHER" id="PTHR44218">
    <property type="entry name" value="PROTEIN SPA1-RELATED 2"/>
    <property type="match status" value="1"/>
</dbReference>
<evidence type="ECO:0000256" key="2">
    <source>
        <dbReference type="ARBA" id="ARBA00022737"/>
    </source>
</evidence>
<name>A0A835PIQ2_VANPL</name>
<dbReference type="Proteomes" id="UP000636800">
    <property type="component" value="Unassembled WGS sequence"/>
</dbReference>
<dbReference type="PROSITE" id="PS00678">
    <property type="entry name" value="WD_REPEATS_1"/>
    <property type="match status" value="1"/>
</dbReference>
<reference evidence="5 6" key="1">
    <citation type="journal article" date="2020" name="Nat. Food">
        <title>A phased Vanilla planifolia genome enables genetic improvement of flavour and production.</title>
        <authorList>
            <person name="Hasing T."/>
            <person name="Tang H."/>
            <person name="Brym M."/>
            <person name="Khazi F."/>
            <person name="Huang T."/>
            <person name="Chambers A.H."/>
        </authorList>
    </citation>
    <scope>NUCLEOTIDE SEQUENCE [LARGE SCALE GENOMIC DNA]</scope>
    <source>
        <tissue evidence="5">Leaf</tissue>
    </source>
</reference>
<dbReference type="EMBL" id="JADCNL010000023">
    <property type="protein sequence ID" value="KAG0452148.1"/>
    <property type="molecule type" value="Genomic_DNA"/>
</dbReference>
<dbReference type="SUPFAM" id="SSF50978">
    <property type="entry name" value="WD40 repeat-like"/>
    <property type="match status" value="1"/>
</dbReference>
<evidence type="ECO:0000313" key="6">
    <source>
        <dbReference type="Proteomes" id="UP000636800"/>
    </source>
</evidence>
<protein>
    <submittedName>
        <fullName evidence="5">Uncharacterized protein</fullName>
    </submittedName>
</protein>
<dbReference type="GO" id="GO:0009640">
    <property type="term" value="P:photomorphogenesis"/>
    <property type="evidence" value="ECO:0007669"/>
    <property type="project" value="InterPro"/>
</dbReference>
<dbReference type="SMART" id="SM00320">
    <property type="entry name" value="WD40"/>
    <property type="match status" value="2"/>
</dbReference>
<keyword evidence="4" id="KW-0175">Coiled coil</keyword>
<dbReference type="PANTHER" id="PTHR44218:SF6">
    <property type="entry name" value="PROTEIN SUPPRESSOR OF PHYA-105 1"/>
    <property type="match status" value="1"/>
</dbReference>
<dbReference type="InterPro" id="IPR001680">
    <property type="entry name" value="WD40_rpt"/>
</dbReference>
<accession>A0A835PIQ2</accession>
<gene>
    <name evidence="5" type="ORF">HPP92_026119</name>
</gene>
<sequence length="323" mass="36153">MVGWLLEYVGLVLDGEILSSNLMSECNNVSATDESLASIDVEDEEADLLLNFLSSLREQTKNQSAKLVADIQCLEADIKEVEKRRVSRVESFSNAKNVLGSPVDDSNMHPHKVQFQMGATTASSGRTLNEEKLMKNIDQLEHAYFSMRSSVELSDPNAARRSDVDILKVRDNVCQLQDEAGTVEKPRDCIGTFFEGLCKYARHSKFEVRGTLRNGDILNSANVICSLSFDRDENYFAAAGVSRKIKIFEFGALLNETVDVHYPLIEMSSRSKLSCVSWNNYIKNYLASTDYDGVVQLWDASTGQAFTQYAEHEKELGLLTFLP</sequence>
<dbReference type="PROSITE" id="PS50082">
    <property type="entry name" value="WD_REPEATS_2"/>
    <property type="match status" value="1"/>
</dbReference>
<comment type="caution">
    <text evidence="5">The sequence shown here is derived from an EMBL/GenBank/DDBJ whole genome shotgun (WGS) entry which is preliminary data.</text>
</comment>
<organism evidence="5 6">
    <name type="scientific">Vanilla planifolia</name>
    <name type="common">Vanilla</name>
    <dbReference type="NCBI Taxonomy" id="51239"/>
    <lineage>
        <taxon>Eukaryota</taxon>
        <taxon>Viridiplantae</taxon>
        <taxon>Streptophyta</taxon>
        <taxon>Embryophyta</taxon>
        <taxon>Tracheophyta</taxon>
        <taxon>Spermatophyta</taxon>
        <taxon>Magnoliopsida</taxon>
        <taxon>Liliopsida</taxon>
        <taxon>Asparagales</taxon>
        <taxon>Orchidaceae</taxon>
        <taxon>Vanilloideae</taxon>
        <taxon>Vanilleae</taxon>
        <taxon>Vanilla</taxon>
    </lineage>
</organism>